<proteinExistence type="predicted"/>
<sequence length="116" mass="13337">MHSQKTVSLFGTKITVKYCRYNSCSTGHKKVELRQIPHEEFFNPLKYFISGGKVLVGVYGSFSYTEKQTNCYSMICNPKELNEKLLEKLPSDFDIFVGNEKIKVNKKISEIKITSD</sequence>
<evidence type="ECO:0000313" key="2">
    <source>
        <dbReference type="WBParaSite" id="PDA_v2.g30205.t1"/>
    </source>
</evidence>
<reference evidence="2" key="1">
    <citation type="submission" date="2022-11" db="UniProtKB">
        <authorList>
            <consortium name="WormBaseParasite"/>
        </authorList>
    </citation>
    <scope>IDENTIFICATION</scope>
</reference>
<dbReference type="AlphaFoldDB" id="A0A914QKI8"/>
<evidence type="ECO:0000313" key="1">
    <source>
        <dbReference type="Proteomes" id="UP000887578"/>
    </source>
</evidence>
<protein>
    <submittedName>
        <fullName evidence="2">LAGLIDADG homing endonuclease</fullName>
    </submittedName>
</protein>
<dbReference type="WBParaSite" id="PDA_v2.g30205.t1">
    <property type="protein sequence ID" value="PDA_v2.g30205.t1"/>
    <property type="gene ID" value="PDA_v2.g30205"/>
</dbReference>
<organism evidence="1 2">
    <name type="scientific">Panagrolaimus davidi</name>
    <dbReference type="NCBI Taxonomy" id="227884"/>
    <lineage>
        <taxon>Eukaryota</taxon>
        <taxon>Metazoa</taxon>
        <taxon>Ecdysozoa</taxon>
        <taxon>Nematoda</taxon>
        <taxon>Chromadorea</taxon>
        <taxon>Rhabditida</taxon>
        <taxon>Tylenchina</taxon>
        <taxon>Panagrolaimomorpha</taxon>
        <taxon>Panagrolaimoidea</taxon>
        <taxon>Panagrolaimidae</taxon>
        <taxon>Panagrolaimus</taxon>
    </lineage>
</organism>
<name>A0A914QKI8_9BILA</name>
<accession>A0A914QKI8</accession>
<dbReference type="Proteomes" id="UP000887578">
    <property type="component" value="Unplaced"/>
</dbReference>
<keyword evidence="1" id="KW-1185">Reference proteome</keyword>